<proteinExistence type="predicted"/>
<organism evidence="8 9">
    <name type="scientific">Solicola gregarius</name>
    <dbReference type="NCBI Taxonomy" id="2908642"/>
    <lineage>
        <taxon>Bacteria</taxon>
        <taxon>Bacillati</taxon>
        <taxon>Actinomycetota</taxon>
        <taxon>Actinomycetes</taxon>
        <taxon>Propionibacteriales</taxon>
        <taxon>Nocardioidaceae</taxon>
        <taxon>Solicola</taxon>
    </lineage>
</organism>
<evidence type="ECO:0000256" key="5">
    <source>
        <dbReference type="ARBA" id="ARBA00023136"/>
    </source>
</evidence>
<dbReference type="KEGG" id="sgrg:L0C25_12520"/>
<evidence type="ECO:0000256" key="1">
    <source>
        <dbReference type="ARBA" id="ARBA00004651"/>
    </source>
</evidence>
<keyword evidence="4 6" id="KW-1133">Transmembrane helix</keyword>
<keyword evidence="2" id="KW-1003">Cell membrane</keyword>
<sequence length="726" mass="76455">MARTAVTVRAARWSAEHPWRAILMWVVFVAAAVGVSTVVPKQETSDADYRTGESGTAAQIIEDAGLEEPPSESIIVTSDAEQLDQATAQSAVKELRTGVADVDGVESVGKAIPSEDGSALLVPVTMAGDEDDAGEHVDGVLDVTTEVAAAHPDLQIGEAGDASVDDAIMERVGEDLSSAESMSLPITFGIMLIAFGALIAAGIPVLLAITSVVATLGLYAPLSYLAPDDGTVANVVLLIGMAVGVDYSLFYLKREREERAKGRSTLDAVEVAARTSGHAVVVSGFAVMVAMSGLFIASDVTFASLAAGSILVVGVAVVGSLTVLPALLVKLGRWVDRPRVPFLWRLNRRIGKGGIAGRILGPVVRHPKRSAIGSIVVLAVAATPLVGMKLEQGSLETLPKDIPAVQTLSQIQEKFPQDADTVQVAVSADPDTIDAVTGELRSIEKEALAGDDFATTGADQLDVAEDGSGAVLTLPTTHPEGSDANEQAMLDIRDQVGQQPGGDLEGTEWAVGGGVGQTYDASHHLSERLPWVVGFVLVLTLVMMLVMFRSAVLALLTTLLNLLSVGAAFGIMTLVFQNTWAESLLDFESSGSIIDWTPLFCFVVLVGLSMDYHVFVLSRVREGLRNGLSHRAAVERGVRDTASVVTSAAFVMVSVFAVFATLSMIEMKIMGVVLATAILIDATLVRLVLLPSLLLVCEPLLRGFGRREARRGSPEIETEERVPALV</sequence>
<reference evidence="8" key="1">
    <citation type="submission" date="2022-01" db="EMBL/GenBank/DDBJ databases">
        <title>Nocardioidaceae gen. sp. A5X3R13.</title>
        <authorList>
            <person name="Lopez Marin M.A."/>
            <person name="Uhlik O."/>
        </authorList>
    </citation>
    <scope>NUCLEOTIDE SEQUENCE</scope>
    <source>
        <strain evidence="8">A5X3R13</strain>
    </source>
</reference>
<feature type="transmembrane region" description="Helical" evidence="6">
    <location>
        <begin position="271"/>
        <end position="296"/>
    </location>
</feature>
<feature type="transmembrane region" description="Helical" evidence="6">
    <location>
        <begin position="302"/>
        <end position="329"/>
    </location>
</feature>
<dbReference type="Pfam" id="PF03176">
    <property type="entry name" value="MMPL"/>
    <property type="match status" value="2"/>
</dbReference>
<dbReference type="Proteomes" id="UP001164390">
    <property type="component" value="Chromosome"/>
</dbReference>
<comment type="subcellular location">
    <subcellularLocation>
        <location evidence="1">Cell membrane</location>
        <topology evidence="1">Multi-pass membrane protein</topology>
    </subcellularLocation>
</comment>
<keyword evidence="9" id="KW-1185">Reference proteome</keyword>
<dbReference type="RefSeq" id="WP_271631987.1">
    <property type="nucleotide sequence ID" value="NZ_CP094970.1"/>
</dbReference>
<dbReference type="AlphaFoldDB" id="A0AA46TDP5"/>
<evidence type="ECO:0000256" key="6">
    <source>
        <dbReference type="SAM" id="Phobius"/>
    </source>
</evidence>
<feature type="transmembrane region" description="Helical" evidence="6">
    <location>
        <begin position="671"/>
        <end position="697"/>
    </location>
</feature>
<dbReference type="Gene3D" id="1.20.1640.10">
    <property type="entry name" value="Multidrug efflux transporter AcrB transmembrane domain"/>
    <property type="match status" value="2"/>
</dbReference>
<keyword evidence="3 6" id="KW-0812">Transmembrane</keyword>
<dbReference type="InterPro" id="IPR004869">
    <property type="entry name" value="MMPL_dom"/>
</dbReference>
<evidence type="ECO:0000313" key="8">
    <source>
        <dbReference type="EMBL" id="UYM03382.1"/>
    </source>
</evidence>
<feature type="transmembrane region" description="Helical" evidence="6">
    <location>
        <begin position="231"/>
        <end position="250"/>
    </location>
</feature>
<feature type="transmembrane region" description="Helical" evidence="6">
    <location>
        <begin position="371"/>
        <end position="390"/>
    </location>
</feature>
<name>A0AA46TDP5_9ACTN</name>
<keyword evidence="5 6" id="KW-0472">Membrane</keyword>
<dbReference type="PANTHER" id="PTHR33406:SF13">
    <property type="entry name" value="MEMBRANE PROTEIN YDFJ"/>
    <property type="match status" value="1"/>
</dbReference>
<feature type="transmembrane region" description="Helical" evidence="6">
    <location>
        <begin position="641"/>
        <end position="665"/>
    </location>
</feature>
<feature type="transmembrane region" description="Helical" evidence="6">
    <location>
        <begin position="555"/>
        <end position="576"/>
    </location>
</feature>
<evidence type="ECO:0000259" key="7">
    <source>
        <dbReference type="Pfam" id="PF03176"/>
    </source>
</evidence>
<dbReference type="SUPFAM" id="SSF82866">
    <property type="entry name" value="Multidrug efflux transporter AcrB transmembrane domain"/>
    <property type="match status" value="2"/>
</dbReference>
<evidence type="ECO:0000256" key="2">
    <source>
        <dbReference type="ARBA" id="ARBA00022475"/>
    </source>
</evidence>
<evidence type="ECO:0000256" key="4">
    <source>
        <dbReference type="ARBA" id="ARBA00022989"/>
    </source>
</evidence>
<feature type="domain" description="Membrane transport protein MMPL" evidence="7">
    <location>
        <begin position="398"/>
        <end position="707"/>
    </location>
</feature>
<accession>A0AA46TDP5</accession>
<dbReference type="GO" id="GO:0005886">
    <property type="term" value="C:plasma membrane"/>
    <property type="evidence" value="ECO:0007669"/>
    <property type="project" value="UniProtKB-SubCell"/>
</dbReference>
<feature type="transmembrane region" description="Helical" evidence="6">
    <location>
        <begin position="186"/>
        <end position="219"/>
    </location>
</feature>
<feature type="transmembrane region" description="Helical" evidence="6">
    <location>
        <begin position="22"/>
        <end position="40"/>
    </location>
</feature>
<evidence type="ECO:0000313" key="9">
    <source>
        <dbReference type="Proteomes" id="UP001164390"/>
    </source>
</evidence>
<gene>
    <name evidence="8" type="ORF">L0C25_12520</name>
</gene>
<evidence type="ECO:0000256" key="3">
    <source>
        <dbReference type="ARBA" id="ARBA00022692"/>
    </source>
</evidence>
<dbReference type="InterPro" id="IPR050545">
    <property type="entry name" value="Mycobact_MmpL"/>
</dbReference>
<feature type="transmembrane region" description="Helical" evidence="6">
    <location>
        <begin position="596"/>
        <end position="620"/>
    </location>
</feature>
<feature type="domain" description="Membrane transport protein MMPL" evidence="7">
    <location>
        <begin position="72"/>
        <end position="346"/>
    </location>
</feature>
<protein>
    <submittedName>
        <fullName evidence="8">MMPL family transporter</fullName>
    </submittedName>
</protein>
<dbReference type="EMBL" id="CP094970">
    <property type="protein sequence ID" value="UYM03382.1"/>
    <property type="molecule type" value="Genomic_DNA"/>
</dbReference>
<feature type="transmembrane region" description="Helical" evidence="6">
    <location>
        <begin position="529"/>
        <end position="548"/>
    </location>
</feature>
<dbReference type="PANTHER" id="PTHR33406">
    <property type="entry name" value="MEMBRANE PROTEIN MJ1562-RELATED"/>
    <property type="match status" value="1"/>
</dbReference>